<evidence type="ECO:0000256" key="2">
    <source>
        <dbReference type="SAM" id="Phobius"/>
    </source>
</evidence>
<dbReference type="EMBL" id="JALLKP010000001">
    <property type="protein sequence ID" value="KAK2197707.1"/>
    <property type="molecule type" value="Genomic_DNA"/>
</dbReference>
<dbReference type="Proteomes" id="UP001214638">
    <property type="component" value="Unassembled WGS sequence"/>
</dbReference>
<keyword evidence="2" id="KW-0472">Membrane</keyword>
<feature type="compositionally biased region" description="Polar residues" evidence="1">
    <location>
        <begin position="242"/>
        <end position="252"/>
    </location>
</feature>
<feature type="region of interest" description="Disordered" evidence="1">
    <location>
        <begin position="240"/>
        <end position="461"/>
    </location>
</feature>
<dbReference type="GeneID" id="94335008"/>
<evidence type="ECO:0000313" key="3">
    <source>
        <dbReference type="EMBL" id="KAK2197707.1"/>
    </source>
</evidence>
<feature type="compositionally biased region" description="Basic and acidic residues" evidence="1">
    <location>
        <begin position="278"/>
        <end position="288"/>
    </location>
</feature>
<feature type="transmembrane region" description="Helical" evidence="2">
    <location>
        <begin position="489"/>
        <end position="511"/>
    </location>
</feature>
<feature type="compositionally biased region" description="Polar residues" evidence="1">
    <location>
        <begin position="341"/>
        <end position="371"/>
    </location>
</feature>
<comment type="caution">
    <text evidence="3">The sequence shown here is derived from an EMBL/GenBank/DDBJ whole genome shotgun (WGS) entry which is preliminary data.</text>
</comment>
<sequence length="515" mass="55344">MSPSSDHKDVYFQYSFAKSIYPNFEVLQIDSFKFNNQVFNFESNKAFIYRLRLENVIVYACKDGEQCFKPWLLHLVGFYYDNSSPDENDDVNGNLIRYNYFFKRDGNGTWKSHTFTQSITVKSGSRDTFIYNKIESKPDQEKGEYISQLRKLGATAACGYESRVNADSYGYQFDPDKLVSYFGESNKHKNVSGSEEYSVTSFNVYSGTAPKFEITLKEEVTEQGGSLQEKTVTYYTDEGSYDLTQNGSITTEDLSEDGGSCQAKKAKEALVSISSEKSGTEEPGKADSEQTPQGNSQTSSQKAPVSAPQDSSEESAPDSTDPQSPSPHSPTASTSSHETGEQGSNSIQHTPSSAKNSSDMTSGSASQNPKESSGVVTSSGTGGGGGSEPVNLTSESSKGVSKGSHQKSAETSHDPALNLRTVSENPNSQKDPSTESANTHGEDETPAASAGSQPLASSADAGVSDLHQNQVVSTEHSASLYTSKSSSNITGIICGSVFGSGILIGTGIFIYKRIG</sequence>
<protein>
    <submittedName>
        <fullName evidence="3">Uncharacterized protein</fullName>
    </submittedName>
</protein>
<feature type="compositionally biased region" description="Polar residues" evidence="1">
    <location>
        <begin position="420"/>
        <end position="439"/>
    </location>
</feature>
<evidence type="ECO:0000256" key="1">
    <source>
        <dbReference type="SAM" id="MobiDB-lite"/>
    </source>
</evidence>
<keyword evidence="2" id="KW-1133">Transmembrane helix</keyword>
<name>A0AAD9PMT2_9APIC</name>
<accession>A0AAD9PMT2</accession>
<dbReference type="AlphaFoldDB" id="A0AAD9PMT2"/>
<dbReference type="KEGG" id="bdw:94335008"/>
<dbReference type="RefSeq" id="XP_067804549.1">
    <property type="nucleotide sequence ID" value="XM_067945758.1"/>
</dbReference>
<organism evidence="3 4">
    <name type="scientific">Babesia duncani</name>
    <dbReference type="NCBI Taxonomy" id="323732"/>
    <lineage>
        <taxon>Eukaryota</taxon>
        <taxon>Sar</taxon>
        <taxon>Alveolata</taxon>
        <taxon>Apicomplexa</taxon>
        <taxon>Aconoidasida</taxon>
        <taxon>Piroplasmida</taxon>
        <taxon>Babesiidae</taxon>
        <taxon>Babesia</taxon>
    </lineage>
</organism>
<keyword evidence="2" id="KW-0812">Transmembrane</keyword>
<keyword evidence="4" id="KW-1185">Reference proteome</keyword>
<feature type="compositionally biased region" description="Polar residues" evidence="1">
    <location>
        <begin position="390"/>
        <end position="399"/>
    </location>
</feature>
<reference evidence="3" key="1">
    <citation type="journal article" date="2023" name="Nat. Microbiol.">
        <title>Babesia duncani multi-omics identifies virulence factors and drug targets.</title>
        <authorList>
            <person name="Singh P."/>
            <person name="Lonardi S."/>
            <person name="Liang Q."/>
            <person name="Vydyam P."/>
            <person name="Khabirova E."/>
            <person name="Fang T."/>
            <person name="Gihaz S."/>
            <person name="Thekkiniath J."/>
            <person name="Munshi M."/>
            <person name="Abel S."/>
            <person name="Ciampossin L."/>
            <person name="Batugedara G."/>
            <person name="Gupta M."/>
            <person name="Lu X.M."/>
            <person name="Lenz T."/>
            <person name="Chakravarty S."/>
            <person name="Cornillot E."/>
            <person name="Hu Y."/>
            <person name="Ma W."/>
            <person name="Gonzalez L.M."/>
            <person name="Sanchez S."/>
            <person name="Estrada K."/>
            <person name="Sanchez-Flores A."/>
            <person name="Montero E."/>
            <person name="Harb O.S."/>
            <person name="Le Roch K.G."/>
            <person name="Mamoun C.B."/>
        </authorList>
    </citation>
    <scope>NUCLEOTIDE SEQUENCE</scope>
    <source>
        <strain evidence="3">WA1</strain>
    </source>
</reference>
<feature type="compositionally biased region" description="Polar residues" evidence="1">
    <location>
        <begin position="289"/>
        <end position="303"/>
    </location>
</feature>
<proteinExistence type="predicted"/>
<gene>
    <name evidence="3" type="ORF">BdWA1_000710</name>
</gene>
<evidence type="ECO:0000313" key="4">
    <source>
        <dbReference type="Proteomes" id="UP001214638"/>
    </source>
</evidence>